<feature type="binding site" evidence="11">
    <location>
        <position position="318"/>
    </location>
    <ligand>
        <name>substrate</name>
    </ligand>
</feature>
<comment type="caution">
    <text evidence="12">The sequence shown here is derived from an EMBL/GenBank/DDBJ whole genome shotgun (WGS) entry which is preliminary data.</text>
</comment>
<feature type="site" description="Participates in the substrate recognition with KAPA and in a stacking interaction with the adenine ring of SAM" evidence="11">
    <location>
        <position position="18"/>
    </location>
</feature>
<dbReference type="EC" id="2.6.1.62" evidence="11"/>
<keyword evidence="6 11" id="KW-0808">Transferase</keyword>
<dbReference type="NCBIfam" id="TIGR00508">
    <property type="entry name" value="bioA"/>
    <property type="match status" value="1"/>
</dbReference>
<feature type="modified residue" description="N6-(pyridoxal phosphate)lysine" evidence="11">
    <location>
        <position position="283"/>
    </location>
</feature>
<proteinExistence type="inferred from homology"/>
<reference evidence="12 13" key="1">
    <citation type="submission" date="2017-05" db="EMBL/GenBank/DDBJ databases">
        <authorList>
            <person name="Song R."/>
            <person name="Chenine A.L."/>
            <person name="Ruprecht R.M."/>
        </authorList>
    </citation>
    <scope>NUCLEOTIDE SEQUENCE [LARGE SCALE GENOMIC DNA]</scope>
    <source>
        <strain evidence="12 13">KA00229</strain>
    </source>
</reference>
<dbReference type="PIRSF" id="PIRSF000521">
    <property type="entry name" value="Transaminase_4ab_Lys_Orn"/>
    <property type="match status" value="1"/>
</dbReference>
<dbReference type="InterPro" id="IPR015424">
    <property type="entry name" value="PyrdxlP-dep_Trfase"/>
</dbReference>
<comment type="pathway">
    <text evidence="11">Cofactor biosynthesis; biotin biosynthesis; 7,8-diaminononanoate from 8-amino-7-oxononanoate (SAM route): step 1/1.</text>
</comment>
<dbReference type="GO" id="GO:0005737">
    <property type="term" value="C:cytoplasm"/>
    <property type="evidence" value="ECO:0007669"/>
    <property type="project" value="UniProtKB-SubCell"/>
</dbReference>
<comment type="similarity">
    <text evidence="10 11">Belongs to the class-III pyridoxal-phosphate-dependent aminotransferase family. BioA subfamily.</text>
</comment>
<dbReference type="PANTHER" id="PTHR42684:SF17">
    <property type="entry name" value="ADENOSYLMETHIONINE-8-AMINO-7-OXONONANOATE AMINOTRANSFERASE"/>
    <property type="match status" value="1"/>
</dbReference>
<dbReference type="FunFam" id="3.40.640.10:FF:000078">
    <property type="entry name" value="Adenosylmethionine-8-amino-7-oxononanoate aminotransferase"/>
    <property type="match status" value="1"/>
</dbReference>
<dbReference type="InterPro" id="IPR015421">
    <property type="entry name" value="PyrdxlP-dep_Trfase_major"/>
</dbReference>
<feature type="binding site" evidence="11">
    <location>
        <position position="55"/>
    </location>
    <ligand>
        <name>substrate</name>
    </ligand>
</feature>
<feature type="binding site" evidence="11">
    <location>
        <position position="148"/>
    </location>
    <ligand>
        <name>substrate</name>
    </ligand>
</feature>
<evidence type="ECO:0000256" key="6">
    <source>
        <dbReference type="ARBA" id="ARBA00022679"/>
    </source>
</evidence>
<keyword evidence="8 11" id="KW-0093">Biotin biosynthesis</keyword>
<dbReference type="PANTHER" id="PTHR42684">
    <property type="entry name" value="ADENOSYLMETHIONINE-8-AMINO-7-OXONONANOATE AMINOTRANSFERASE"/>
    <property type="match status" value="1"/>
</dbReference>
<comment type="cofactor">
    <cofactor evidence="1 11">
        <name>pyridoxal 5'-phosphate</name>
        <dbReference type="ChEBI" id="CHEBI:597326"/>
    </cofactor>
</comment>
<evidence type="ECO:0000256" key="11">
    <source>
        <dbReference type="HAMAP-Rule" id="MF_00834"/>
    </source>
</evidence>
<evidence type="ECO:0000313" key="12">
    <source>
        <dbReference type="EMBL" id="PNH21166.1"/>
    </source>
</evidence>
<dbReference type="InterPro" id="IPR049704">
    <property type="entry name" value="Aminotrans_3_PPA_site"/>
</dbReference>
<dbReference type="Pfam" id="PF00202">
    <property type="entry name" value="Aminotran_3"/>
    <property type="match status" value="1"/>
</dbReference>
<dbReference type="GO" id="GO:0004015">
    <property type="term" value="F:adenosylmethionine-8-amino-7-oxononanoate transaminase activity"/>
    <property type="evidence" value="ECO:0007669"/>
    <property type="project" value="UniProtKB-UniRule"/>
</dbReference>
<keyword evidence="4 11" id="KW-0963">Cytoplasm</keyword>
<evidence type="ECO:0000256" key="3">
    <source>
        <dbReference type="ARBA" id="ARBA00011738"/>
    </source>
</evidence>
<dbReference type="InterPro" id="IPR005815">
    <property type="entry name" value="BioA"/>
</dbReference>
<comment type="catalytic activity">
    <reaction evidence="11">
        <text>(8S)-8-amino-7-oxononanoate + S-adenosyl-L-methionine = S-adenosyl-4-methylsulfanyl-2-oxobutanoate + (7R,8S)-7,8-diammoniononanoate</text>
        <dbReference type="Rhea" id="RHEA:16861"/>
        <dbReference type="ChEBI" id="CHEBI:16490"/>
        <dbReference type="ChEBI" id="CHEBI:59789"/>
        <dbReference type="ChEBI" id="CHEBI:149468"/>
        <dbReference type="ChEBI" id="CHEBI:149469"/>
        <dbReference type="EC" id="2.6.1.62"/>
    </reaction>
</comment>
<dbReference type="AlphaFoldDB" id="A0A2J8B8S6"/>
<dbReference type="InterPro" id="IPR015422">
    <property type="entry name" value="PyrdxlP-dep_Trfase_small"/>
</dbReference>
<feature type="binding site" evidence="11">
    <location>
        <position position="414"/>
    </location>
    <ligand>
        <name>substrate</name>
    </ligand>
</feature>
<dbReference type="PROSITE" id="PS00600">
    <property type="entry name" value="AA_TRANSFER_CLASS_3"/>
    <property type="match status" value="1"/>
</dbReference>
<comment type="function">
    <text evidence="11">Catalyzes the transfer of the alpha-amino group from S-adenosyl-L-methionine (SAM) to 7-keto-8-aminopelargonic acid (KAPA) to form 7,8-diaminopelargonic acid (DAPA). It is the only aminotransferase known to utilize SAM as an amino donor.</text>
</comment>
<dbReference type="RefSeq" id="WP_102889644.1">
    <property type="nucleotide sequence ID" value="NZ_NFMF01000009.1"/>
</dbReference>
<gene>
    <name evidence="11" type="primary">bioA</name>
    <name evidence="12" type="ORF">CAL30_06265</name>
</gene>
<evidence type="ECO:0000256" key="5">
    <source>
        <dbReference type="ARBA" id="ARBA00022576"/>
    </source>
</evidence>
<evidence type="ECO:0000256" key="1">
    <source>
        <dbReference type="ARBA" id="ARBA00001933"/>
    </source>
</evidence>
<comment type="subunit">
    <text evidence="3 11">Homodimer.</text>
</comment>
<dbReference type="HAMAP" id="MF_00834">
    <property type="entry name" value="BioA"/>
    <property type="match status" value="1"/>
</dbReference>
<evidence type="ECO:0000256" key="9">
    <source>
        <dbReference type="ARBA" id="ARBA00022898"/>
    </source>
</evidence>
<dbReference type="Gene3D" id="3.90.1150.10">
    <property type="entry name" value="Aspartate Aminotransferase, domain 1"/>
    <property type="match status" value="1"/>
</dbReference>
<dbReference type="Gene3D" id="3.40.640.10">
    <property type="entry name" value="Type I PLP-dependent aspartate aminotransferase-like (Major domain)"/>
    <property type="match status" value="1"/>
</dbReference>
<feature type="binding site" evidence="11">
    <location>
        <position position="283"/>
    </location>
    <ligand>
        <name>substrate</name>
    </ligand>
</feature>
<keyword evidence="7 11" id="KW-0949">S-adenosyl-L-methionine</keyword>
<dbReference type="GO" id="GO:0009102">
    <property type="term" value="P:biotin biosynthetic process"/>
    <property type="evidence" value="ECO:0007669"/>
    <property type="project" value="UniProtKB-UniRule"/>
</dbReference>
<protein>
    <recommendedName>
        <fullName evidence="11">Adenosylmethionine-8-amino-7-oxononanoate aminotransferase</fullName>
        <ecNumber evidence="11">2.6.1.62</ecNumber>
    </recommendedName>
    <alternativeName>
        <fullName evidence="11">7,8-diamino-pelargonic acid aminotransferase</fullName>
        <shortName evidence="11">DAPA AT</shortName>
        <shortName evidence="11">DAPA aminotransferase</shortName>
    </alternativeName>
    <alternativeName>
        <fullName evidence="11">7,8-diaminononanoate synthase</fullName>
        <shortName evidence="11">DANS</shortName>
    </alternativeName>
    <alternativeName>
        <fullName evidence="11">Diaminopelargonic acid synthase</fullName>
    </alternativeName>
</protein>
<dbReference type="InterPro" id="IPR005814">
    <property type="entry name" value="Aminotrans_3"/>
</dbReference>
<organism evidence="12 13">
    <name type="scientific">Megasphaera hutchinsoni</name>
    <dbReference type="NCBI Taxonomy" id="1588748"/>
    <lineage>
        <taxon>Bacteria</taxon>
        <taxon>Bacillati</taxon>
        <taxon>Bacillota</taxon>
        <taxon>Negativicutes</taxon>
        <taxon>Veillonellales</taxon>
        <taxon>Veillonellaceae</taxon>
        <taxon>Megasphaera</taxon>
    </lineage>
</organism>
<evidence type="ECO:0000256" key="4">
    <source>
        <dbReference type="ARBA" id="ARBA00022490"/>
    </source>
</evidence>
<keyword evidence="9 11" id="KW-0663">Pyridoxal phosphate</keyword>
<comment type="subcellular location">
    <subcellularLocation>
        <location evidence="2 11">Cytoplasm</location>
    </subcellularLocation>
</comment>
<name>A0A2J8B8S6_9FIRM</name>
<sequence length="450" mass="50934">MLSTNLTMLDKMHIWHPAQQMKDGEVFPPIIIDHAKDCYLYDNEGKEYIDIISSWWCNLLGHCHPEINAAIKKQLDTLEHVIFSNFSHEPAIRLCQALLPLLPEGLTRFQFCDNGSSAVECALKMAFQYQLQIGQTHRTKYMCLNSAYHGETIGALSVGAMDLYARLYKPLLMENIRIDGLDCYRCPYHKTRTTCQCECFEYAEQAFALHGQDTVALIVEPLLQGAAGMRMYPPAYLTKLKELCAAYGVLLIDDEIAAGFGRTGTMFAIEQAHVSPDILCTSKGLTGGYLPMALTITSEEIYQSFYADYNKHKAFMHSHTYAGNPLACTTAVEVLKILNRDQVIKKSREKALYLHTCLKNRLKDHPNIGEIRHINMINAIELVQDKKTKKAFNSTQRIGWHIFRNAMKDGLVLRPIGDVLYFNPPLIISKETLRIAVEKCATAIESILPY</sequence>
<evidence type="ECO:0000256" key="7">
    <source>
        <dbReference type="ARBA" id="ARBA00022691"/>
    </source>
</evidence>
<accession>A0A2J8B8S6</accession>
<keyword evidence="5 11" id="KW-0032">Aminotransferase</keyword>
<evidence type="ECO:0000313" key="13">
    <source>
        <dbReference type="Proteomes" id="UP000242958"/>
    </source>
</evidence>
<feature type="binding site" evidence="11">
    <location>
        <begin position="319"/>
        <end position="320"/>
    </location>
    <ligand>
        <name>pyridoxal 5'-phosphate</name>
        <dbReference type="ChEBI" id="CHEBI:597326"/>
    </ligand>
</feature>
<evidence type="ECO:0000256" key="8">
    <source>
        <dbReference type="ARBA" id="ARBA00022756"/>
    </source>
</evidence>
<dbReference type="CDD" id="cd00610">
    <property type="entry name" value="OAT_like"/>
    <property type="match status" value="1"/>
</dbReference>
<dbReference type="GO" id="GO:0030170">
    <property type="term" value="F:pyridoxal phosphate binding"/>
    <property type="evidence" value="ECO:0007669"/>
    <property type="project" value="UniProtKB-UniRule"/>
</dbReference>
<dbReference type="Proteomes" id="UP000242958">
    <property type="component" value="Unassembled WGS sequence"/>
</dbReference>
<dbReference type="EMBL" id="NFMF01000009">
    <property type="protein sequence ID" value="PNH21166.1"/>
    <property type="molecule type" value="Genomic_DNA"/>
</dbReference>
<dbReference type="SUPFAM" id="SSF53383">
    <property type="entry name" value="PLP-dependent transferases"/>
    <property type="match status" value="1"/>
</dbReference>
<evidence type="ECO:0000256" key="10">
    <source>
        <dbReference type="ARBA" id="ARBA00060970"/>
    </source>
</evidence>
<feature type="binding site" evidence="11">
    <location>
        <begin position="115"/>
        <end position="116"/>
    </location>
    <ligand>
        <name>pyridoxal 5'-phosphate</name>
        <dbReference type="ChEBI" id="CHEBI:597326"/>
    </ligand>
</feature>
<evidence type="ECO:0000256" key="2">
    <source>
        <dbReference type="ARBA" id="ARBA00004496"/>
    </source>
</evidence>
<dbReference type="UniPathway" id="UPA00078">
    <property type="reaction ID" value="UER00160"/>
</dbReference>
<feature type="binding site" evidence="11">
    <location>
        <position position="254"/>
    </location>
    <ligand>
        <name>pyridoxal 5'-phosphate</name>
        <dbReference type="ChEBI" id="CHEBI:597326"/>
    </ligand>
</feature>